<dbReference type="EMBL" id="JBEPMK010000007">
    <property type="protein sequence ID" value="MET3645179.1"/>
    <property type="molecule type" value="Genomic_DNA"/>
</dbReference>
<keyword evidence="2" id="KW-0134">Cell wall</keyword>
<evidence type="ECO:0000313" key="9">
    <source>
        <dbReference type="EMBL" id="MET3645179.1"/>
    </source>
</evidence>
<feature type="domain" description="SpaA-like prealbumin fold" evidence="8">
    <location>
        <begin position="160"/>
        <end position="229"/>
    </location>
</feature>
<keyword evidence="5" id="KW-0572">Peptidoglycan-anchor</keyword>
<accession>A0ABV2JQB9</accession>
<dbReference type="Pfam" id="PF17802">
    <property type="entry name" value="SpaA"/>
    <property type="match status" value="2"/>
</dbReference>
<evidence type="ECO:0000256" key="4">
    <source>
        <dbReference type="ARBA" id="ARBA00022729"/>
    </source>
</evidence>
<proteinExistence type="inferred from homology"/>
<dbReference type="InterPro" id="IPR019931">
    <property type="entry name" value="LPXTG_anchor"/>
</dbReference>
<evidence type="ECO:0000256" key="2">
    <source>
        <dbReference type="ARBA" id="ARBA00022512"/>
    </source>
</evidence>
<comment type="caution">
    <text evidence="9">The sequence shown here is derived from an EMBL/GenBank/DDBJ whole genome shotgun (WGS) entry which is preliminary data.</text>
</comment>
<reference evidence="9 10" key="1">
    <citation type="submission" date="2024-06" db="EMBL/GenBank/DDBJ databases">
        <title>Genomic Encyclopedia of Type Strains, Phase IV (KMG-IV): sequencing the most valuable type-strain genomes for metagenomic binning, comparative biology and taxonomic classification.</title>
        <authorList>
            <person name="Goeker M."/>
        </authorList>
    </citation>
    <scope>NUCLEOTIDE SEQUENCE [LARGE SCALE GENOMIC DNA]</scope>
    <source>
        <strain evidence="9 10">DSM 15349</strain>
    </source>
</reference>
<protein>
    <submittedName>
        <fullName evidence="9">LPXTG-motif cell wall-anchored protein</fullName>
    </submittedName>
</protein>
<evidence type="ECO:0000256" key="6">
    <source>
        <dbReference type="SAM" id="MobiDB-lite"/>
    </source>
</evidence>
<evidence type="ECO:0000256" key="5">
    <source>
        <dbReference type="ARBA" id="ARBA00023088"/>
    </source>
</evidence>
<keyword evidence="10" id="KW-1185">Reference proteome</keyword>
<feature type="region of interest" description="Disordered" evidence="6">
    <location>
        <begin position="250"/>
        <end position="279"/>
    </location>
</feature>
<keyword evidence="4" id="KW-0732">Signal</keyword>
<evidence type="ECO:0000256" key="1">
    <source>
        <dbReference type="ARBA" id="ARBA00007257"/>
    </source>
</evidence>
<evidence type="ECO:0000259" key="7">
    <source>
        <dbReference type="Pfam" id="PF00746"/>
    </source>
</evidence>
<feature type="domain" description="SpaA-like prealbumin fold" evidence="8">
    <location>
        <begin position="51"/>
        <end position="134"/>
    </location>
</feature>
<name>A0ABV2JQB9_9STRE</name>
<dbReference type="NCBIfam" id="TIGR01167">
    <property type="entry name" value="LPXTG_anchor"/>
    <property type="match status" value="1"/>
</dbReference>
<dbReference type="PANTHER" id="PTHR36108:SF13">
    <property type="entry name" value="COLOSSIN-B-RELATED"/>
    <property type="match status" value="1"/>
</dbReference>
<evidence type="ECO:0000256" key="3">
    <source>
        <dbReference type="ARBA" id="ARBA00022525"/>
    </source>
</evidence>
<dbReference type="Pfam" id="PF00746">
    <property type="entry name" value="Gram_pos_anchor"/>
    <property type="match status" value="1"/>
</dbReference>
<dbReference type="InterPro" id="IPR041033">
    <property type="entry name" value="SpaA_PFL_dom_1"/>
</dbReference>
<feature type="domain" description="Gram-positive cocci surface proteins LPxTG" evidence="7">
    <location>
        <begin position="270"/>
        <end position="298"/>
    </location>
</feature>
<dbReference type="PANTHER" id="PTHR36108">
    <property type="entry name" value="COLOSSIN-B-RELATED"/>
    <property type="match status" value="1"/>
</dbReference>
<dbReference type="InterPro" id="IPR013783">
    <property type="entry name" value="Ig-like_fold"/>
</dbReference>
<dbReference type="Gene3D" id="2.60.40.10">
    <property type="entry name" value="Immunoglobulins"/>
    <property type="match status" value="2"/>
</dbReference>
<dbReference type="Proteomes" id="UP001549055">
    <property type="component" value="Unassembled WGS sequence"/>
</dbReference>
<dbReference type="RefSeq" id="WP_253365749.1">
    <property type="nucleotide sequence ID" value="NZ_JALJXU010000007.1"/>
</dbReference>
<evidence type="ECO:0000259" key="8">
    <source>
        <dbReference type="Pfam" id="PF17802"/>
    </source>
</evidence>
<comment type="similarity">
    <text evidence="1">Belongs to the serine-aspartate repeat-containing protein (SDr) family.</text>
</comment>
<gene>
    <name evidence="9" type="ORF">ABID27_001828</name>
</gene>
<sequence>MAGTTIVNQVYATEDGERLVTVDGRTATFDEVKRTPEYTSGATISIKPVYSIIIYKQDSVMKKGLDGVTFEITSPTGISTTYTTATNSQGDQGYINTGILDEGTYRVREISTLDAYQLDSQVREVTVGKDGSVIYWGNTPKTKIPTTAPSEEKPELTLYSIQFRKVGESGQALAGATFDLYDGDEVIMTVTSDENGQVTFAGVEAKDYTIKETAAPEGYQLLEESISVSKADFADAKDLVLTKGDVVNVKVPEAPEPTTPSTPKTSEPTQETKRVLPSTGEQNSMALIALGLLGLASVG</sequence>
<keyword evidence="3" id="KW-0964">Secreted</keyword>
<organism evidence="9 10">
    <name type="scientific">Streptococcus gallinaceus</name>
    <dbReference type="NCBI Taxonomy" id="165758"/>
    <lineage>
        <taxon>Bacteria</taxon>
        <taxon>Bacillati</taxon>
        <taxon>Bacillota</taxon>
        <taxon>Bacilli</taxon>
        <taxon>Lactobacillales</taxon>
        <taxon>Streptococcaceae</taxon>
        <taxon>Streptococcus</taxon>
    </lineage>
</organism>
<evidence type="ECO:0000313" key="10">
    <source>
        <dbReference type="Proteomes" id="UP001549055"/>
    </source>
</evidence>
<dbReference type="SUPFAM" id="SSF49478">
    <property type="entry name" value="Cna protein B-type domain"/>
    <property type="match status" value="1"/>
</dbReference>